<proteinExistence type="predicted"/>
<comment type="caution">
    <text evidence="1">The sequence shown here is derived from an EMBL/GenBank/DDBJ whole genome shotgun (WGS) entry which is preliminary data.</text>
</comment>
<accession>A0A0G1WFL3</accession>
<name>A0A0G1WFL3_9BACT</name>
<gene>
    <name evidence="1" type="ORF">UY57_C0017G0001</name>
</gene>
<feature type="non-terminal residue" evidence="1">
    <location>
        <position position="39"/>
    </location>
</feature>
<dbReference type="AlphaFoldDB" id="A0A0G1WFL3"/>
<sequence length="39" mass="4113">MLRTLESSPPKKNLILSVVRLRRAEFLAGLFAAGGGGGE</sequence>
<reference evidence="1 2" key="1">
    <citation type="journal article" date="2015" name="Nature">
        <title>rRNA introns, odd ribosomes, and small enigmatic genomes across a large radiation of phyla.</title>
        <authorList>
            <person name="Brown C.T."/>
            <person name="Hug L.A."/>
            <person name="Thomas B.C."/>
            <person name="Sharon I."/>
            <person name="Castelle C.J."/>
            <person name="Singh A."/>
            <person name="Wilkins M.J."/>
            <person name="Williams K.H."/>
            <person name="Banfield J.F."/>
        </authorList>
    </citation>
    <scope>NUCLEOTIDE SEQUENCE [LARGE SCALE GENOMIC DNA]</scope>
</reference>
<organism evidence="1 2">
    <name type="scientific">Candidatus Kaiserbacteria bacterium GW2011_GWB1_50_17</name>
    <dbReference type="NCBI Taxonomy" id="1618673"/>
    <lineage>
        <taxon>Bacteria</taxon>
        <taxon>Candidatus Kaiseribacteriota</taxon>
    </lineage>
</organism>
<evidence type="ECO:0000313" key="2">
    <source>
        <dbReference type="Proteomes" id="UP000034120"/>
    </source>
</evidence>
<protein>
    <submittedName>
        <fullName evidence="1">Uncharacterized protein</fullName>
    </submittedName>
</protein>
<dbReference type="Proteomes" id="UP000034120">
    <property type="component" value="Unassembled WGS sequence"/>
</dbReference>
<evidence type="ECO:0000313" key="1">
    <source>
        <dbReference type="EMBL" id="KKW17415.1"/>
    </source>
</evidence>
<dbReference type="EMBL" id="LCQM01000017">
    <property type="protein sequence ID" value="KKW17415.1"/>
    <property type="molecule type" value="Genomic_DNA"/>
</dbReference>